<gene>
    <name evidence="4" type="ORF">DQK91_06385</name>
    <name evidence="3" type="ORF">E8L03_03970</name>
</gene>
<dbReference type="Proteomes" id="UP000434052">
    <property type="component" value="Unassembled WGS sequence"/>
</dbReference>
<reference evidence="3 6" key="2">
    <citation type="submission" date="2019-04" db="EMBL/GenBank/DDBJ databases">
        <title>Isolation and culture of sulfate reducing bacteria from the cold seep of the South China Sea.</title>
        <authorList>
            <person name="Sun C."/>
            <person name="Liu R."/>
        </authorList>
    </citation>
    <scope>NUCLEOTIDE SEQUENCE [LARGE SCALE GENOMIC DNA]</scope>
    <source>
        <strain evidence="3 6">CS1</strain>
    </source>
</reference>
<keyword evidence="3" id="KW-0969">Cilium</keyword>
<dbReference type="OrthoDB" id="5406088at2"/>
<dbReference type="EMBL" id="CP039543">
    <property type="protein sequence ID" value="QJT08129.1"/>
    <property type="molecule type" value="Genomic_DNA"/>
</dbReference>
<evidence type="ECO:0000313" key="5">
    <source>
        <dbReference type="Proteomes" id="UP000434052"/>
    </source>
</evidence>
<evidence type="ECO:0000313" key="6">
    <source>
        <dbReference type="Proteomes" id="UP000503251"/>
    </source>
</evidence>
<feature type="compositionally biased region" description="Basic and acidic residues" evidence="1">
    <location>
        <begin position="45"/>
        <end position="61"/>
    </location>
</feature>
<reference evidence="4 5" key="1">
    <citation type="submission" date="2018-06" db="EMBL/GenBank/DDBJ databases">
        <title>Complete genome of Desulfovibrio marinus P48SEP.</title>
        <authorList>
            <person name="Crispim J.S."/>
            <person name="Vidigal P.M.P."/>
            <person name="Silva L.C.F."/>
            <person name="Araujo L.C."/>
            <person name="Laguardia C.N."/>
            <person name="Dias R.S."/>
            <person name="Sousa M.P."/>
            <person name="Paula S.O."/>
            <person name="Silva C."/>
        </authorList>
    </citation>
    <scope>NUCLEOTIDE SEQUENCE [LARGE SCALE GENOMIC DNA]</scope>
    <source>
        <strain evidence="4 5">P48SEP</strain>
    </source>
</reference>
<keyword evidence="6" id="KW-1185">Reference proteome</keyword>
<evidence type="ECO:0000256" key="1">
    <source>
        <dbReference type="SAM" id="MobiDB-lite"/>
    </source>
</evidence>
<sequence length="97" mass="10750">MDVKKPGYAAEHAARAEAHQARTRRNAKSADGNADFAAKLARCQESGERDSSRTSADQERAERVLALKKKVAEGQYRADLHEVARNLLFNDNSEPLL</sequence>
<dbReference type="InterPro" id="IPR035890">
    <property type="entry name" value="Anti-sigma-28_factor_FlgM_sf"/>
</dbReference>
<organism evidence="4 5">
    <name type="scientific">Oceanidesulfovibrio marinus</name>
    <dbReference type="NCBI Taxonomy" id="370038"/>
    <lineage>
        <taxon>Bacteria</taxon>
        <taxon>Pseudomonadati</taxon>
        <taxon>Thermodesulfobacteriota</taxon>
        <taxon>Desulfovibrionia</taxon>
        <taxon>Desulfovibrionales</taxon>
        <taxon>Desulfovibrionaceae</taxon>
        <taxon>Oceanidesulfovibrio</taxon>
    </lineage>
</organism>
<evidence type="ECO:0000259" key="2">
    <source>
        <dbReference type="Pfam" id="PF04316"/>
    </source>
</evidence>
<dbReference type="RefSeq" id="WP_144234579.1">
    <property type="nucleotide sequence ID" value="NZ_CP039543.1"/>
</dbReference>
<keyword evidence="3" id="KW-0282">Flagellum</keyword>
<dbReference type="Proteomes" id="UP000503251">
    <property type="component" value="Chromosome"/>
</dbReference>
<name>A0A6P1ZLG6_9BACT</name>
<feature type="domain" description="Anti-sigma-28 factor FlgM C-terminal" evidence="2">
    <location>
        <begin position="53"/>
        <end position="88"/>
    </location>
</feature>
<protein>
    <submittedName>
        <fullName evidence="3">Flagellar biosynthesis anti-sigma factor FlgM</fullName>
    </submittedName>
</protein>
<accession>A0A6P1ZLG6</accession>
<dbReference type="SUPFAM" id="SSF101498">
    <property type="entry name" value="Anti-sigma factor FlgM"/>
    <property type="match status" value="1"/>
</dbReference>
<dbReference type="InterPro" id="IPR031316">
    <property type="entry name" value="FlgM_C"/>
</dbReference>
<proteinExistence type="predicted"/>
<dbReference type="AlphaFoldDB" id="A0A6P1ZLG6"/>
<feature type="region of interest" description="Disordered" evidence="1">
    <location>
        <begin position="42"/>
        <end position="61"/>
    </location>
</feature>
<keyword evidence="3" id="KW-0966">Cell projection</keyword>
<dbReference type="Pfam" id="PF04316">
    <property type="entry name" value="FlgM"/>
    <property type="match status" value="1"/>
</dbReference>
<evidence type="ECO:0000313" key="3">
    <source>
        <dbReference type="EMBL" id="QJT08129.1"/>
    </source>
</evidence>
<evidence type="ECO:0000313" key="4">
    <source>
        <dbReference type="EMBL" id="TVM35026.1"/>
    </source>
</evidence>
<feature type="region of interest" description="Disordered" evidence="1">
    <location>
        <begin position="1"/>
        <end position="34"/>
    </location>
</feature>
<dbReference type="EMBL" id="QMIF01000003">
    <property type="protein sequence ID" value="TVM35026.1"/>
    <property type="molecule type" value="Genomic_DNA"/>
</dbReference>